<evidence type="ECO:0000313" key="3">
    <source>
        <dbReference type="EMBL" id="OGY17146.1"/>
    </source>
</evidence>
<dbReference type="PANTHER" id="PTHR43513:SF3">
    <property type="entry name" value="DIHYDROOROTATE DEHYDROGENASE B (NAD(+)), ELECTRON TRANSFER SUBUNIT-RELATED"/>
    <property type="match status" value="1"/>
</dbReference>
<dbReference type="InterPro" id="IPR017938">
    <property type="entry name" value="Riboflavin_synthase-like_b-brl"/>
</dbReference>
<dbReference type="SUPFAM" id="SSF52343">
    <property type="entry name" value="Ferredoxin reductase-like, C-terminal NADP-linked domain"/>
    <property type="match status" value="1"/>
</dbReference>
<feature type="binding site" evidence="1">
    <location>
        <position position="206"/>
    </location>
    <ligand>
        <name>[2Fe-2S] cluster</name>
        <dbReference type="ChEBI" id="CHEBI:190135"/>
    </ligand>
</feature>
<sequence>MIKENSHTRTFITDINLPAMPGQFVMIWLPRQAEKPFSLTTTHPFSFTVMTVGPFTKILNTALQSGDRIWYRGPFGRGTYTPVPGKTILVSGGCGCVPLYCLAQTLKSKTSTRVIIGAKTKTELLFVNRFRRLGLKTVITTDDGTAGLKGFTTNALEAILKTEKIACVYGCGPDPMLKTIADLCRAHHVRYQLSLEALMKCGFGICGSCSRKGKLVCLDGPVFTRWPDTL</sequence>
<comment type="cofactor">
    <cofactor evidence="1">
        <name>[2Fe-2S] cluster</name>
        <dbReference type="ChEBI" id="CHEBI:190135"/>
    </cofactor>
    <text evidence="1">Binds 1 [2Fe-2S] cluster per subunit.</text>
</comment>
<keyword evidence="1" id="KW-0411">Iron-sulfur</keyword>
<dbReference type="GO" id="GO:0050660">
    <property type="term" value="F:flavin adenine dinucleotide binding"/>
    <property type="evidence" value="ECO:0007669"/>
    <property type="project" value="InterPro"/>
</dbReference>
<dbReference type="GO" id="GO:0046872">
    <property type="term" value="F:metal ion binding"/>
    <property type="evidence" value="ECO:0007669"/>
    <property type="project" value="UniProtKB-KW"/>
</dbReference>
<feature type="domain" description="FAD-binding FR-type" evidence="2">
    <location>
        <begin position="1"/>
        <end position="81"/>
    </location>
</feature>
<dbReference type="GO" id="GO:0051537">
    <property type="term" value="F:2 iron, 2 sulfur cluster binding"/>
    <property type="evidence" value="ECO:0007669"/>
    <property type="project" value="UniProtKB-KW"/>
</dbReference>
<name>A0A1G1VP31_9BACT</name>
<dbReference type="InterPro" id="IPR019480">
    <property type="entry name" value="Dihydroorotate_DH_Fe-S-bd"/>
</dbReference>
<dbReference type="Pfam" id="PF10418">
    <property type="entry name" value="DHODB_Fe-S_bind"/>
    <property type="match status" value="1"/>
</dbReference>
<dbReference type="PROSITE" id="PS51384">
    <property type="entry name" value="FAD_FR"/>
    <property type="match status" value="1"/>
</dbReference>
<dbReference type="AlphaFoldDB" id="A0A1G1VP31"/>
<keyword evidence="1" id="KW-0408">Iron</keyword>
<proteinExistence type="predicted"/>
<evidence type="ECO:0000313" key="4">
    <source>
        <dbReference type="Proteomes" id="UP000177324"/>
    </source>
</evidence>
<accession>A0A1G1VP31</accession>
<gene>
    <name evidence="3" type="ORF">A2784_00265</name>
</gene>
<keyword evidence="1" id="KW-0001">2Fe-2S</keyword>
<feature type="binding site" evidence="1">
    <location>
        <position position="201"/>
    </location>
    <ligand>
        <name>[2Fe-2S] cluster</name>
        <dbReference type="ChEBI" id="CHEBI:190135"/>
    </ligand>
</feature>
<dbReference type="InterPro" id="IPR017927">
    <property type="entry name" value="FAD-bd_FR_type"/>
</dbReference>
<dbReference type="GO" id="GO:0016491">
    <property type="term" value="F:oxidoreductase activity"/>
    <property type="evidence" value="ECO:0007669"/>
    <property type="project" value="InterPro"/>
</dbReference>
<comment type="caution">
    <text evidence="3">The sequence shown here is derived from an EMBL/GenBank/DDBJ whole genome shotgun (WGS) entry which is preliminary data.</text>
</comment>
<dbReference type="EMBL" id="MHCH01000032">
    <property type="protein sequence ID" value="OGY17146.1"/>
    <property type="molecule type" value="Genomic_DNA"/>
</dbReference>
<dbReference type="InterPro" id="IPR050353">
    <property type="entry name" value="PyrK_electron_transfer"/>
</dbReference>
<evidence type="ECO:0000259" key="2">
    <source>
        <dbReference type="PROSITE" id="PS51384"/>
    </source>
</evidence>
<dbReference type="STRING" id="1797589.A2784_00265"/>
<dbReference type="NCBIfam" id="NF000796">
    <property type="entry name" value="PRK00054.1-1"/>
    <property type="match status" value="1"/>
</dbReference>
<dbReference type="Gene3D" id="2.40.30.10">
    <property type="entry name" value="Translation factors"/>
    <property type="match status" value="1"/>
</dbReference>
<dbReference type="Gene3D" id="3.40.50.80">
    <property type="entry name" value="Nucleotide-binding domain of ferredoxin-NADP reductase (FNR) module"/>
    <property type="match status" value="1"/>
</dbReference>
<dbReference type="SUPFAM" id="SSF63380">
    <property type="entry name" value="Riboflavin synthase domain-like"/>
    <property type="match status" value="1"/>
</dbReference>
<dbReference type="Proteomes" id="UP000177324">
    <property type="component" value="Unassembled WGS sequence"/>
</dbReference>
<reference evidence="3 4" key="1">
    <citation type="journal article" date="2016" name="Nat. Commun.">
        <title>Thousands of microbial genomes shed light on interconnected biogeochemical processes in an aquifer system.</title>
        <authorList>
            <person name="Anantharaman K."/>
            <person name="Brown C.T."/>
            <person name="Hug L.A."/>
            <person name="Sharon I."/>
            <person name="Castelle C.J."/>
            <person name="Probst A.J."/>
            <person name="Thomas B.C."/>
            <person name="Singh A."/>
            <person name="Wilkins M.J."/>
            <person name="Karaoz U."/>
            <person name="Brodie E.L."/>
            <person name="Williams K.H."/>
            <person name="Hubbard S.S."/>
            <person name="Banfield J.F."/>
        </authorList>
    </citation>
    <scope>NUCLEOTIDE SEQUENCE [LARGE SCALE GENOMIC DNA]</scope>
</reference>
<feature type="binding site" evidence="1">
    <location>
        <position position="209"/>
    </location>
    <ligand>
        <name>[2Fe-2S] cluster</name>
        <dbReference type="ChEBI" id="CHEBI:190135"/>
    </ligand>
</feature>
<keyword evidence="1" id="KW-0479">Metal-binding</keyword>
<dbReference type="GO" id="GO:0006221">
    <property type="term" value="P:pyrimidine nucleotide biosynthetic process"/>
    <property type="evidence" value="ECO:0007669"/>
    <property type="project" value="InterPro"/>
</dbReference>
<organism evidence="3 4">
    <name type="scientific">Candidatus Chisholmbacteria bacterium RIFCSPHIGHO2_01_FULL_48_12</name>
    <dbReference type="NCBI Taxonomy" id="1797589"/>
    <lineage>
        <taxon>Bacteria</taxon>
        <taxon>Candidatus Chisholmiibacteriota</taxon>
    </lineage>
</organism>
<feature type="binding site" evidence="1">
    <location>
        <position position="217"/>
    </location>
    <ligand>
        <name>[2Fe-2S] cluster</name>
        <dbReference type="ChEBI" id="CHEBI:190135"/>
    </ligand>
</feature>
<dbReference type="PIRSF" id="PIRSF006816">
    <property type="entry name" value="Cyc3_hyd_g"/>
    <property type="match status" value="1"/>
</dbReference>
<evidence type="ECO:0000256" key="1">
    <source>
        <dbReference type="PIRSR" id="PIRSR006816-2"/>
    </source>
</evidence>
<protein>
    <recommendedName>
        <fullName evidence="2">FAD-binding FR-type domain-containing protein</fullName>
    </recommendedName>
</protein>
<dbReference type="PANTHER" id="PTHR43513">
    <property type="entry name" value="DIHYDROOROTATE DEHYDROGENASE B (NAD(+)), ELECTRON TRANSFER SUBUNIT"/>
    <property type="match status" value="1"/>
</dbReference>
<dbReference type="InterPro" id="IPR012165">
    <property type="entry name" value="Cyt_c3_hydrogenase_gsu"/>
</dbReference>
<dbReference type="InterPro" id="IPR039261">
    <property type="entry name" value="FNR_nucleotide-bd"/>
</dbReference>